<dbReference type="AlphaFoldDB" id="A0A9P7CHZ8"/>
<dbReference type="GO" id="GO:0003676">
    <property type="term" value="F:nucleic acid binding"/>
    <property type="evidence" value="ECO:0007669"/>
    <property type="project" value="InterPro"/>
</dbReference>
<dbReference type="Gene3D" id="3.30.420.10">
    <property type="entry name" value="Ribonuclease H-like superfamily/Ribonuclease H"/>
    <property type="match status" value="1"/>
</dbReference>
<sequence length="69" mass="8453">MQHRLEWAKKHQDWTVEEWRKVVFSYETKVNVWGSDGCKYYWKRPSDPLQPHHLELTDQDMLVKFTMGT</sequence>
<dbReference type="EMBL" id="JAANIU010004650">
    <property type="protein sequence ID" value="KAG1554354.1"/>
    <property type="molecule type" value="Genomic_DNA"/>
</dbReference>
<keyword evidence="2" id="KW-1185">Reference proteome</keyword>
<evidence type="ECO:0000313" key="1">
    <source>
        <dbReference type="EMBL" id="KAG1554354.1"/>
    </source>
</evidence>
<dbReference type="Proteomes" id="UP000740926">
    <property type="component" value="Unassembled WGS sequence"/>
</dbReference>
<gene>
    <name evidence="1" type="ORF">G6F50_012998</name>
</gene>
<protein>
    <recommendedName>
        <fullName evidence="3">Transposase Tc1-like domain-containing protein</fullName>
    </recommendedName>
</protein>
<evidence type="ECO:0008006" key="3">
    <source>
        <dbReference type="Google" id="ProtNLM"/>
    </source>
</evidence>
<organism evidence="1 2">
    <name type="scientific">Rhizopus delemar</name>
    <dbReference type="NCBI Taxonomy" id="936053"/>
    <lineage>
        <taxon>Eukaryota</taxon>
        <taxon>Fungi</taxon>
        <taxon>Fungi incertae sedis</taxon>
        <taxon>Mucoromycota</taxon>
        <taxon>Mucoromycotina</taxon>
        <taxon>Mucoromycetes</taxon>
        <taxon>Mucorales</taxon>
        <taxon>Mucorineae</taxon>
        <taxon>Rhizopodaceae</taxon>
        <taxon>Rhizopus</taxon>
    </lineage>
</organism>
<proteinExistence type="predicted"/>
<dbReference type="InterPro" id="IPR036397">
    <property type="entry name" value="RNaseH_sf"/>
</dbReference>
<reference evidence="1 2" key="1">
    <citation type="journal article" date="2020" name="Microb. Genom.">
        <title>Genetic diversity of clinical and environmental Mucorales isolates obtained from an investigation of mucormycosis cases among solid organ transplant recipients.</title>
        <authorList>
            <person name="Nguyen M.H."/>
            <person name="Kaul D."/>
            <person name="Muto C."/>
            <person name="Cheng S.J."/>
            <person name="Richter R.A."/>
            <person name="Bruno V.M."/>
            <person name="Liu G."/>
            <person name="Beyhan S."/>
            <person name="Sundermann A.J."/>
            <person name="Mounaud S."/>
            <person name="Pasculle A.W."/>
            <person name="Nierman W.C."/>
            <person name="Driscoll E."/>
            <person name="Cumbie R."/>
            <person name="Clancy C.J."/>
            <person name="Dupont C.L."/>
        </authorList>
    </citation>
    <scope>NUCLEOTIDE SEQUENCE [LARGE SCALE GENOMIC DNA]</scope>
    <source>
        <strain evidence="1 2">GL24</strain>
    </source>
</reference>
<comment type="caution">
    <text evidence="1">The sequence shown here is derived from an EMBL/GenBank/DDBJ whole genome shotgun (WGS) entry which is preliminary data.</text>
</comment>
<name>A0A9P7CHZ8_9FUNG</name>
<accession>A0A9P7CHZ8</accession>
<evidence type="ECO:0000313" key="2">
    <source>
        <dbReference type="Proteomes" id="UP000740926"/>
    </source>
</evidence>